<reference evidence="2 3" key="1">
    <citation type="submission" date="2019-05" db="EMBL/GenBank/DDBJ databases">
        <title>Another draft genome of Portunus trituberculatus and its Hox gene families provides insights of decapod evolution.</title>
        <authorList>
            <person name="Jeong J.-H."/>
            <person name="Song I."/>
            <person name="Kim S."/>
            <person name="Choi T."/>
            <person name="Kim D."/>
            <person name="Ryu S."/>
            <person name="Kim W."/>
        </authorList>
    </citation>
    <scope>NUCLEOTIDE SEQUENCE [LARGE SCALE GENOMIC DNA]</scope>
    <source>
        <tissue evidence="2">Muscle</tissue>
    </source>
</reference>
<dbReference type="EMBL" id="VSRR010105377">
    <property type="protein sequence ID" value="MPC96297.1"/>
    <property type="molecule type" value="Genomic_DNA"/>
</dbReference>
<feature type="compositionally biased region" description="Basic and acidic residues" evidence="1">
    <location>
        <begin position="70"/>
        <end position="79"/>
    </location>
</feature>
<organism evidence="2 3">
    <name type="scientific">Portunus trituberculatus</name>
    <name type="common">Swimming crab</name>
    <name type="synonym">Neptunus trituberculatus</name>
    <dbReference type="NCBI Taxonomy" id="210409"/>
    <lineage>
        <taxon>Eukaryota</taxon>
        <taxon>Metazoa</taxon>
        <taxon>Ecdysozoa</taxon>
        <taxon>Arthropoda</taxon>
        <taxon>Crustacea</taxon>
        <taxon>Multicrustacea</taxon>
        <taxon>Malacostraca</taxon>
        <taxon>Eumalacostraca</taxon>
        <taxon>Eucarida</taxon>
        <taxon>Decapoda</taxon>
        <taxon>Pleocyemata</taxon>
        <taxon>Brachyura</taxon>
        <taxon>Eubrachyura</taxon>
        <taxon>Portunoidea</taxon>
        <taxon>Portunidae</taxon>
        <taxon>Portuninae</taxon>
        <taxon>Portunus</taxon>
    </lineage>
</organism>
<proteinExistence type="predicted"/>
<comment type="caution">
    <text evidence="2">The sequence shown here is derived from an EMBL/GenBank/DDBJ whole genome shotgun (WGS) entry which is preliminary data.</text>
</comment>
<feature type="region of interest" description="Disordered" evidence="1">
    <location>
        <begin position="1"/>
        <end position="36"/>
    </location>
</feature>
<gene>
    <name evidence="2" type="ORF">E2C01_091548</name>
</gene>
<evidence type="ECO:0000313" key="2">
    <source>
        <dbReference type="EMBL" id="MPC96297.1"/>
    </source>
</evidence>
<feature type="compositionally biased region" description="Polar residues" evidence="1">
    <location>
        <begin position="55"/>
        <end position="66"/>
    </location>
</feature>
<keyword evidence="3" id="KW-1185">Reference proteome</keyword>
<name>A0A5B7JT62_PORTR</name>
<accession>A0A5B7JT62</accession>
<sequence length="117" mass="12700">MKNENWRSQRNMVRSQRGRVRSQRGRGSIRSTKVPPVLDMIPGEVTAAGEVTPAQPRSQTAFTPHTSPWRKSERVRDVSGEVTSGVRSQGWVRPAIASPCLSQLGLTSQQGGGGCST</sequence>
<evidence type="ECO:0000313" key="3">
    <source>
        <dbReference type="Proteomes" id="UP000324222"/>
    </source>
</evidence>
<dbReference type="AlphaFoldDB" id="A0A5B7JT62"/>
<protein>
    <submittedName>
        <fullName evidence="2">Uncharacterized protein</fullName>
    </submittedName>
</protein>
<evidence type="ECO:0000256" key="1">
    <source>
        <dbReference type="SAM" id="MobiDB-lite"/>
    </source>
</evidence>
<dbReference type="Proteomes" id="UP000324222">
    <property type="component" value="Unassembled WGS sequence"/>
</dbReference>
<feature type="region of interest" description="Disordered" evidence="1">
    <location>
        <begin position="50"/>
        <end position="87"/>
    </location>
</feature>